<dbReference type="RefSeq" id="WP_155317387.1">
    <property type="nucleotide sequence ID" value="NZ_AP021874.1"/>
</dbReference>
<evidence type="ECO:0000313" key="8">
    <source>
        <dbReference type="EMBL" id="BBO69337.1"/>
    </source>
</evidence>
<dbReference type="AlphaFoldDB" id="A0A5K7YXC9"/>
<sequence length="378" mass="41349">MTDDILLVDDEAGIRKVLGISLADLGYTVHGAENAAAALTIIETVRPAIILTDIKMPGMNGIELLKAVKDRYPDTEVIMLTGHGDMDLAIESLKFQATDFITKPISEVALTVALQRAGERIDMRRQLNAYTQNLEHLVEEKSRQLIEAERLAAVGETVAGLSHTIKNIAGGLDGGMFVLEKGIELEDTAYLQQGWKLVRGNVDRIKTLSLDLLNFAKTDRMAYRPVDPGQPAREVFDLMRSRAEAHGMDFVLEVETGLAPIQMDPAGIHQCLLNLVTNAIDAVLDTEPADGEQRITVSVSAAESGGVRYRVADTCCGMDEPTKARLFQRFFTTKGERGTGIGLMLTRTIVHRHKGTIDVDSQPGKGSCFTINLPDRPR</sequence>
<dbReference type="InterPro" id="IPR003594">
    <property type="entry name" value="HATPase_dom"/>
</dbReference>
<dbReference type="OrthoDB" id="9805967at2"/>
<dbReference type="SUPFAM" id="SSF52172">
    <property type="entry name" value="CheY-like"/>
    <property type="match status" value="1"/>
</dbReference>
<feature type="coiled-coil region" evidence="5">
    <location>
        <begin position="120"/>
        <end position="151"/>
    </location>
</feature>
<keyword evidence="3 4" id="KW-0597">Phosphoprotein</keyword>
<evidence type="ECO:0000256" key="1">
    <source>
        <dbReference type="ARBA" id="ARBA00000085"/>
    </source>
</evidence>
<dbReference type="SUPFAM" id="SSF55874">
    <property type="entry name" value="ATPase domain of HSP90 chaperone/DNA topoisomerase II/histidine kinase"/>
    <property type="match status" value="1"/>
</dbReference>
<dbReference type="PROSITE" id="PS50109">
    <property type="entry name" value="HIS_KIN"/>
    <property type="match status" value="1"/>
</dbReference>
<evidence type="ECO:0000259" key="7">
    <source>
        <dbReference type="PROSITE" id="PS50110"/>
    </source>
</evidence>
<evidence type="ECO:0000256" key="3">
    <source>
        <dbReference type="ARBA" id="ARBA00022553"/>
    </source>
</evidence>
<dbReference type="EC" id="2.7.13.3" evidence="2"/>
<feature type="modified residue" description="4-aspartylphosphate" evidence="4">
    <location>
        <position position="53"/>
    </location>
</feature>
<accession>A0A5K7YXC9</accession>
<dbReference type="GO" id="GO:0000155">
    <property type="term" value="F:phosphorelay sensor kinase activity"/>
    <property type="evidence" value="ECO:0007669"/>
    <property type="project" value="TreeGrafter"/>
</dbReference>
<keyword evidence="9" id="KW-1185">Reference proteome</keyword>
<evidence type="ECO:0000256" key="4">
    <source>
        <dbReference type="PROSITE-ProRule" id="PRU00169"/>
    </source>
</evidence>
<evidence type="ECO:0000256" key="5">
    <source>
        <dbReference type="SAM" id="Coils"/>
    </source>
</evidence>
<dbReference type="InterPro" id="IPR001789">
    <property type="entry name" value="Sig_transdc_resp-reg_receiver"/>
</dbReference>
<dbReference type="PANTHER" id="PTHR43547:SF2">
    <property type="entry name" value="HYBRID SIGNAL TRANSDUCTION HISTIDINE KINASE C"/>
    <property type="match status" value="1"/>
</dbReference>
<dbReference type="SMART" id="SM00448">
    <property type="entry name" value="REC"/>
    <property type="match status" value="1"/>
</dbReference>
<dbReference type="InterPro" id="IPR004358">
    <property type="entry name" value="Sig_transdc_His_kin-like_C"/>
</dbReference>
<feature type="domain" description="Histidine kinase" evidence="6">
    <location>
        <begin position="160"/>
        <end position="377"/>
    </location>
</feature>
<reference evidence="8 9" key="1">
    <citation type="submission" date="2019-11" db="EMBL/GenBank/DDBJ databases">
        <title>Comparative genomics of hydrocarbon-degrading Desulfosarcina strains.</title>
        <authorList>
            <person name="Watanabe M."/>
            <person name="Kojima H."/>
            <person name="Fukui M."/>
        </authorList>
    </citation>
    <scope>NUCLEOTIDE SEQUENCE [LARGE SCALE GENOMIC DNA]</scope>
    <source>
        <strain evidence="8 9">PL12</strain>
    </source>
</reference>
<dbReference type="InterPro" id="IPR011006">
    <property type="entry name" value="CheY-like_superfamily"/>
</dbReference>
<keyword evidence="5" id="KW-0175">Coiled coil</keyword>
<dbReference type="PANTHER" id="PTHR43547">
    <property type="entry name" value="TWO-COMPONENT HISTIDINE KINASE"/>
    <property type="match status" value="1"/>
</dbReference>
<dbReference type="SMART" id="SM00387">
    <property type="entry name" value="HATPase_c"/>
    <property type="match status" value="1"/>
</dbReference>
<dbReference type="Gene3D" id="3.30.565.10">
    <property type="entry name" value="Histidine kinase-like ATPase, C-terminal domain"/>
    <property type="match status" value="1"/>
</dbReference>
<dbReference type="InterPro" id="IPR005467">
    <property type="entry name" value="His_kinase_dom"/>
</dbReference>
<comment type="catalytic activity">
    <reaction evidence="1">
        <text>ATP + protein L-histidine = ADP + protein N-phospho-L-histidine.</text>
        <dbReference type="EC" id="2.7.13.3"/>
    </reaction>
</comment>
<dbReference type="InterPro" id="IPR036890">
    <property type="entry name" value="HATPase_C_sf"/>
</dbReference>
<gene>
    <name evidence="8" type="ORF">DSCA_32670</name>
</gene>
<proteinExistence type="predicted"/>
<dbReference type="KEGG" id="dalk:DSCA_32670"/>
<dbReference type="Proteomes" id="UP000427906">
    <property type="component" value="Chromosome"/>
</dbReference>
<evidence type="ECO:0000313" key="9">
    <source>
        <dbReference type="Proteomes" id="UP000427906"/>
    </source>
</evidence>
<dbReference type="Pfam" id="PF00072">
    <property type="entry name" value="Response_reg"/>
    <property type="match status" value="1"/>
</dbReference>
<dbReference type="Gene3D" id="1.10.287.130">
    <property type="match status" value="1"/>
</dbReference>
<dbReference type="EMBL" id="AP021874">
    <property type="protein sequence ID" value="BBO69337.1"/>
    <property type="molecule type" value="Genomic_DNA"/>
</dbReference>
<protein>
    <recommendedName>
        <fullName evidence="2">histidine kinase</fullName>
        <ecNumber evidence="2">2.7.13.3</ecNumber>
    </recommendedName>
</protein>
<name>A0A5K7YXC9_9BACT</name>
<feature type="domain" description="Response regulatory" evidence="7">
    <location>
        <begin position="4"/>
        <end position="118"/>
    </location>
</feature>
<organism evidence="8 9">
    <name type="scientific">Desulfosarcina alkanivorans</name>
    <dbReference type="NCBI Taxonomy" id="571177"/>
    <lineage>
        <taxon>Bacteria</taxon>
        <taxon>Pseudomonadati</taxon>
        <taxon>Thermodesulfobacteriota</taxon>
        <taxon>Desulfobacteria</taxon>
        <taxon>Desulfobacterales</taxon>
        <taxon>Desulfosarcinaceae</taxon>
        <taxon>Desulfosarcina</taxon>
    </lineage>
</organism>
<dbReference type="Pfam" id="PF02518">
    <property type="entry name" value="HATPase_c"/>
    <property type="match status" value="1"/>
</dbReference>
<dbReference type="PROSITE" id="PS50110">
    <property type="entry name" value="RESPONSE_REGULATORY"/>
    <property type="match status" value="1"/>
</dbReference>
<evidence type="ECO:0000259" key="6">
    <source>
        <dbReference type="PROSITE" id="PS50109"/>
    </source>
</evidence>
<dbReference type="PRINTS" id="PR00344">
    <property type="entry name" value="BCTRLSENSOR"/>
</dbReference>
<evidence type="ECO:0000256" key="2">
    <source>
        <dbReference type="ARBA" id="ARBA00012438"/>
    </source>
</evidence>
<dbReference type="Gene3D" id="3.40.50.2300">
    <property type="match status" value="1"/>
</dbReference>